<dbReference type="GO" id="GO:0004721">
    <property type="term" value="F:phosphoprotein phosphatase activity"/>
    <property type="evidence" value="ECO:0007669"/>
    <property type="project" value="InterPro"/>
</dbReference>
<reference evidence="1 2" key="1">
    <citation type="journal article" date="2017" name="Mol. Biol. Evol.">
        <title>The 4-celled Tetrabaena socialis nuclear genome reveals the essential components for genetic control of cell number at the origin of multicellularity in the volvocine lineage.</title>
        <authorList>
            <person name="Featherston J."/>
            <person name="Arakaki Y."/>
            <person name="Hanschen E.R."/>
            <person name="Ferris P.J."/>
            <person name="Michod R.E."/>
            <person name="Olson B.J.S.C."/>
            <person name="Nozaki H."/>
            <person name="Durand P.M."/>
        </authorList>
    </citation>
    <scope>NUCLEOTIDE SEQUENCE [LARGE SCALE GENOMIC DNA]</scope>
    <source>
        <strain evidence="1 2">NIES-571</strain>
    </source>
</reference>
<accession>A0A2J7ZGM2</accession>
<feature type="non-terminal residue" evidence="1">
    <location>
        <position position="168"/>
    </location>
</feature>
<dbReference type="InterPro" id="IPR029021">
    <property type="entry name" value="Prot-tyrosine_phosphatase-like"/>
</dbReference>
<evidence type="ECO:0000313" key="1">
    <source>
        <dbReference type="EMBL" id="PNG99408.1"/>
    </source>
</evidence>
<feature type="non-terminal residue" evidence="1">
    <location>
        <position position="1"/>
    </location>
</feature>
<dbReference type="InterPro" id="IPR026893">
    <property type="entry name" value="Tyr/Ser_Pase_IphP-type"/>
</dbReference>
<sequence>PSAPSSSSTSSSAPARPPLVRHHISLLERRRYYLALAARIPATTTAAALLTNLVDPPAARRLLLPYVNGGGLPLLYEMLLDSARPELRRVLEVLLEAAEARRCVLFFCRAGKDRTGLVAAAVLAVAGASEEQIVADYTRSDAYHRVALAGLERREELAGLDRAAFERA</sequence>
<dbReference type="OrthoDB" id="9988524at2759"/>
<dbReference type="SUPFAM" id="SSF52799">
    <property type="entry name" value="(Phosphotyrosine protein) phosphatases II"/>
    <property type="match status" value="1"/>
</dbReference>
<organism evidence="1 2">
    <name type="scientific">Tetrabaena socialis</name>
    <dbReference type="NCBI Taxonomy" id="47790"/>
    <lineage>
        <taxon>Eukaryota</taxon>
        <taxon>Viridiplantae</taxon>
        <taxon>Chlorophyta</taxon>
        <taxon>core chlorophytes</taxon>
        <taxon>Chlorophyceae</taxon>
        <taxon>CS clade</taxon>
        <taxon>Chlamydomonadales</taxon>
        <taxon>Tetrabaenaceae</taxon>
        <taxon>Tetrabaena</taxon>
    </lineage>
</organism>
<proteinExistence type="predicted"/>
<evidence type="ECO:0000313" key="2">
    <source>
        <dbReference type="Proteomes" id="UP000236333"/>
    </source>
</evidence>
<name>A0A2J7ZGM2_9CHLO</name>
<dbReference type="AlphaFoldDB" id="A0A2J7ZGM2"/>
<protein>
    <submittedName>
        <fullName evidence="1">Tyrosine-protein phosphatase</fullName>
    </submittedName>
</protein>
<dbReference type="Gene3D" id="3.90.190.10">
    <property type="entry name" value="Protein tyrosine phosphatase superfamily"/>
    <property type="match status" value="1"/>
</dbReference>
<dbReference type="Proteomes" id="UP000236333">
    <property type="component" value="Unassembled WGS sequence"/>
</dbReference>
<dbReference type="EMBL" id="PGGS01002981">
    <property type="protein sequence ID" value="PNG99408.1"/>
    <property type="molecule type" value="Genomic_DNA"/>
</dbReference>
<comment type="caution">
    <text evidence="1">The sequence shown here is derived from an EMBL/GenBank/DDBJ whole genome shotgun (WGS) entry which is preliminary data.</text>
</comment>
<dbReference type="Pfam" id="PF13350">
    <property type="entry name" value="Y_phosphatase3"/>
    <property type="match status" value="1"/>
</dbReference>
<gene>
    <name evidence="1" type="ORF">TSOC_014816</name>
</gene>
<keyword evidence="2" id="KW-1185">Reference proteome</keyword>